<dbReference type="EMBL" id="BJHW01000001">
    <property type="protein sequence ID" value="GDY54172.1"/>
    <property type="molecule type" value="Genomic_DNA"/>
</dbReference>
<reference evidence="2 3" key="1">
    <citation type="journal article" date="2020" name="Int. J. Syst. Evol. Microbiol.">
        <title>Reclassification of Streptomyces castelarensis and Streptomyces sporoclivatus as later heterotypic synonyms of Streptomyces antimycoticus.</title>
        <authorList>
            <person name="Komaki H."/>
            <person name="Tamura T."/>
        </authorList>
    </citation>
    <scope>NUCLEOTIDE SEQUENCE [LARGE SCALE GENOMIC DNA]</scope>
    <source>
        <strain evidence="2 3">NBRC 13459</strain>
    </source>
</reference>
<dbReference type="AlphaFoldDB" id="A0A4D4KZA0"/>
<feature type="compositionally biased region" description="Basic and acidic residues" evidence="1">
    <location>
        <begin position="1"/>
        <end position="19"/>
    </location>
</feature>
<keyword evidence="3" id="KW-1185">Reference proteome</keyword>
<evidence type="ECO:0000256" key="1">
    <source>
        <dbReference type="SAM" id="MobiDB-lite"/>
    </source>
</evidence>
<name>A0A4D4KZA0_STRVO</name>
<evidence type="ECO:0000313" key="3">
    <source>
        <dbReference type="Proteomes" id="UP000301309"/>
    </source>
</evidence>
<sequence length="70" mass="7402">MPGEAEQRGATHGEGADRLHQRRHIGAHQIDLFGGQPRLVEKYQYGPSGGSSQRSARAVGGMEPSGDTGC</sequence>
<comment type="caution">
    <text evidence="2">The sequence shown here is derived from an EMBL/GenBank/DDBJ whole genome shotgun (WGS) entry which is preliminary data.</text>
</comment>
<feature type="region of interest" description="Disordered" evidence="1">
    <location>
        <begin position="1"/>
        <end position="70"/>
    </location>
</feature>
<protein>
    <submittedName>
        <fullName evidence="2">Uncharacterized protein</fullName>
    </submittedName>
</protein>
<accession>A0A4D4KZA0</accession>
<organism evidence="2 3">
    <name type="scientific">Streptomyces violaceusniger</name>
    <dbReference type="NCBI Taxonomy" id="68280"/>
    <lineage>
        <taxon>Bacteria</taxon>
        <taxon>Bacillati</taxon>
        <taxon>Actinomycetota</taxon>
        <taxon>Actinomycetes</taxon>
        <taxon>Kitasatosporales</taxon>
        <taxon>Streptomycetaceae</taxon>
        <taxon>Streptomyces</taxon>
        <taxon>Streptomyces violaceusniger group</taxon>
    </lineage>
</organism>
<gene>
    <name evidence="2" type="ORF">SVIO_047950</name>
</gene>
<dbReference type="Proteomes" id="UP000301309">
    <property type="component" value="Unassembled WGS sequence"/>
</dbReference>
<evidence type="ECO:0000313" key="2">
    <source>
        <dbReference type="EMBL" id="GDY54172.1"/>
    </source>
</evidence>
<proteinExistence type="predicted"/>